<dbReference type="EMBL" id="QGDI01000004">
    <property type="protein sequence ID" value="PWJ13609.1"/>
    <property type="molecule type" value="Genomic_DNA"/>
</dbReference>
<dbReference type="AlphaFoldDB" id="A0A315Y411"/>
<keyword evidence="1" id="KW-0812">Transmembrane</keyword>
<dbReference type="OrthoDB" id="1821470at2"/>
<gene>
    <name evidence="2" type="ORF">IE37_01417</name>
</gene>
<name>A0A315Y411_RUMFL</name>
<comment type="caution">
    <text evidence="2">The sequence shown here is derived from an EMBL/GenBank/DDBJ whole genome shotgun (WGS) entry which is preliminary data.</text>
</comment>
<protein>
    <submittedName>
        <fullName evidence="2">Uncharacterized protein DUF3592</fullName>
    </submittedName>
</protein>
<proteinExistence type="predicted"/>
<accession>A0A315Y411</accession>
<organism evidence="2 3">
    <name type="scientific">Ruminococcus flavefaciens</name>
    <dbReference type="NCBI Taxonomy" id="1265"/>
    <lineage>
        <taxon>Bacteria</taxon>
        <taxon>Bacillati</taxon>
        <taxon>Bacillota</taxon>
        <taxon>Clostridia</taxon>
        <taxon>Eubacteriales</taxon>
        <taxon>Oscillospiraceae</taxon>
        <taxon>Ruminococcus</taxon>
    </lineage>
</organism>
<evidence type="ECO:0000313" key="3">
    <source>
        <dbReference type="Proteomes" id="UP000245720"/>
    </source>
</evidence>
<reference evidence="2 3" key="1">
    <citation type="submission" date="2018-05" db="EMBL/GenBank/DDBJ databases">
        <title>The Hungate 1000. A catalogue of reference genomes from the rumen microbiome.</title>
        <authorList>
            <person name="Kelly W."/>
        </authorList>
    </citation>
    <scope>NUCLEOTIDE SEQUENCE [LARGE SCALE GENOMIC DNA]</scope>
    <source>
        <strain evidence="2 3">SAb67</strain>
    </source>
</reference>
<evidence type="ECO:0000256" key="1">
    <source>
        <dbReference type="SAM" id="Phobius"/>
    </source>
</evidence>
<dbReference type="Proteomes" id="UP000245720">
    <property type="component" value="Unassembled WGS sequence"/>
</dbReference>
<sequence length="155" mass="17847">MNVKKIDLIWAAVSMFIVGYSYYNGRLLFGIVVIYLLMAAVFVSHIIRIRRSLRNNVTVYGTVSDYFIDKKGSHFYPILKYTTEEGREVTSAYTVSDKKKRYEIGSEEVICYDPQDPMFFCFAGREDELTRDYVRFLFIGGVIAAIVLILAFATK</sequence>
<feature type="transmembrane region" description="Helical" evidence="1">
    <location>
        <begin position="29"/>
        <end position="47"/>
    </location>
</feature>
<feature type="transmembrane region" description="Helical" evidence="1">
    <location>
        <begin position="133"/>
        <end position="153"/>
    </location>
</feature>
<evidence type="ECO:0000313" key="2">
    <source>
        <dbReference type="EMBL" id="PWJ13609.1"/>
    </source>
</evidence>
<keyword evidence="1" id="KW-0472">Membrane</keyword>
<dbReference type="RefSeq" id="WP_109726209.1">
    <property type="nucleotide sequence ID" value="NZ_CACVSX010000034.1"/>
</dbReference>
<keyword evidence="1" id="KW-1133">Transmembrane helix</keyword>